<evidence type="ECO:0000313" key="5">
    <source>
        <dbReference type="Proteomes" id="UP000053405"/>
    </source>
</evidence>
<keyword evidence="3" id="KW-0560">Oxidoreductase</keyword>
<dbReference type="GO" id="GO:0018580">
    <property type="term" value="F:nitronate monooxygenase activity"/>
    <property type="evidence" value="ECO:0007669"/>
    <property type="project" value="InterPro"/>
</dbReference>
<evidence type="ECO:0000256" key="3">
    <source>
        <dbReference type="ARBA" id="ARBA00023002"/>
    </source>
</evidence>
<evidence type="ECO:0000256" key="2">
    <source>
        <dbReference type="ARBA" id="ARBA00022643"/>
    </source>
</evidence>
<dbReference type="eggNOG" id="COG2070">
    <property type="taxonomic scope" value="Bacteria"/>
</dbReference>
<proteinExistence type="predicted"/>
<keyword evidence="1" id="KW-0285">Flavoprotein</keyword>
<dbReference type="SUPFAM" id="SSF51412">
    <property type="entry name" value="Inosine monophosphate dehydrogenase (IMPDH)"/>
    <property type="match status" value="1"/>
</dbReference>
<sequence>MWQTLNARRKPAMTISRIHTPLTERFGIDYPIFGFTPSQDVAAAISRAGGLGVLGCVRFNDPGELDEVLEWMHKNTDGKPFGVDVVMPAKIPTEGSKVDLDSMIPPEHRAFVERTLDDLGVPPLPDGQDRLNTGVLGWLHSVARSHVDVAMEHTRKYGQIKLIANALGSPPDDVIALAHENGVAVAALAGARDHALNHVAAGVDIVIAQGYEGGGHTGEVASMVLWPEIVDAVGSAAPVLAAGGVGSGRQLAAAIALGTQGVWMGTYWLTAAEYNLGATTESGPSTVQQALLKATSRDTVRRRIYSGKPARLLKTRWTDAWDDAGAPEPLPMPLQNLLVGEAHARISLADDPDVVAMPAGQIVGRCNEIVPVADMIEDLVTEYAASIARLDGTL</sequence>
<dbReference type="STRING" id="1121927.GOHSU_27_00310"/>
<keyword evidence="2" id="KW-0288">FMN</keyword>
<gene>
    <name evidence="4" type="ORF">GOHSU_27_00310</name>
</gene>
<evidence type="ECO:0000256" key="1">
    <source>
        <dbReference type="ARBA" id="ARBA00022630"/>
    </source>
</evidence>
<reference evidence="4 5" key="1">
    <citation type="submission" date="2012-12" db="EMBL/GenBank/DDBJ databases">
        <title>Whole genome shotgun sequence of Gordonia hirsuta NBRC 16056.</title>
        <authorList>
            <person name="Isaki-Nakamura S."/>
            <person name="Hosoyama A."/>
            <person name="Tsuchikane K."/>
            <person name="Katsumata H."/>
            <person name="Baba S."/>
            <person name="Yamazaki S."/>
            <person name="Fujita N."/>
        </authorList>
    </citation>
    <scope>NUCLEOTIDE SEQUENCE [LARGE SCALE GENOMIC DNA]</scope>
    <source>
        <strain evidence="4 5">NBRC 16056</strain>
    </source>
</reference>
<dbReference type="InterPro" id="IPR013785">
    <property type="entry name" value="Aldolase_TIM"/>
</dbReference>
<keyword evidence="5" id="KW-1185">Reference proteome</keyword>
<name>L7L9S7_9ACTN</name>
<protein>
    <submittedName>
        <fullName evidence="4">Putative oxidoreductase</fullName>
    </submittedName>
</protein>
<dbReference type="PANTHER" id="PTHR32332:SF38">
    <property type="entry name" value="MONOOXYGENASE RV1533-RELATED"/>
    <property type="match status" value="1"/>
</dbReference>
<evidence type="ECO:0000313" key="4">
    <source>
        <dbReference type="EMBL" id="GAC57895.1"/>
    </source>
</evidence>
<dbReference type="InterPro" id="IPR004136">
    <property type="entry name" value="NMO"/>
</dbReference>
<dbReference type="PANTHER" id="PTHR32332">
    <property type="entry name" value="2-NITROPROPANE DIOXYGENASE"/>
    <property type="match status" value="1"/>
</dbReference>
<dbReference type="Gene3D" id="3.20.20.70">
    <property type="entry name" value="Aldolase class I"/>
    <property type="match status" value="1"/>
</dbReference>
<dbReference type="Proteomes" id="UP000053405">
    <property type="component" value="Unassembled WGS sequence"/>
</dbReference>
<organism evidence="4 5">
    <name type="scientific">Gordonia hirsuta DSM 44140 = NBRC 16056</name>
    <dbReference type="NCBI Taxonomy" id="1121927"/>
    <lineage>
        <taxon>Bacteria</taxon>
        <taxon>Bacillati</taxon>
        <taxon>Actinomycetota</taxon>
        <taxon>Actinomycetes</taxon>
        <taxon>Mycobacteriales</taxon>
        <taxon>Gordoniaceae</taxon>
        <taxon>Gordonia</taxon>
    </lineage>
</organism>
<dbReference type="AlphaFoldDB" id="L7L9S7"/>
<dbReference type="EMBL" id="BANT01000027">
    <property type="protein sequence ID" value="GAC57895.1"/>
    <property type="molecule type" value="Genomic_DNA"/>
</dbReference>
<dbReference type="Pfam" id="PF03060">
    <property type="entry name" value="NMO"/>
    <property type="match status" value="1"/>
</dbReference>
<comment type="caution">
    <text evidence="4">The sequence shown here is derived from an EMBL/GenBank/DDBJ whole genome shotgun (WGS) entry which is preliminary data.</text>
</comment>
<accession>L7L9S7</accession>
<dbReference type="CDD" id="cd04730">
    <property type="entry name" value="NPD_like"/>
    <property type="match status" value="1"/>
</dbReference>